<evidence type="ECO:0000313" key="3">
    <source>
        <dbReference type="EMBL" id="UXY19541.1"/>
    </source>
</evidence>
<dbReference type="CDD" id="cd08556">
    <property type="entry name" value="GDPD"/>
    <property type="match status" value="1"/>
</dbReference>
<dbReference type="PROSITE" id="PS51704">
    <property type="entry name" value="GP_PDE"/>
    <property type="match status" value="1"/>
</dbReference>
<evidence type="ECO:0000256" key="1">
    <source>
        <dbReference type="SAM" id="MobiDB-lite"/>
    </source>
</evidence>
<dbReference type="PANTHER" id="PTHR46211">
    <property type="entry name" value="GLYCEROPHOSPHORYL DIESTER PHOSPHODIESTERASE"/>
    <property type="match status" value="1"/>
</dbReference>
<feature type="region of interest" description="Disordered" evidence="1">
    <location>
        <begin position="16"/>
        <end position="36"/>
    </location>
</feature>
<accession>A0ABY6E174</accession>
<evidence type="ECO:0000259" key="2">
    <source>
        <dbReference type="PROSITE" id="PS51704"/>
    </source>
</evidence>
<protein>
    <submittedName>
        <fullName evidence="3">Glycerophosphodiester phosphodiesterase</fullName>
    </submittedName>
</protein>
<name>A0ABY6E174_9ACTN</name>
<dbReference type="EMBL" id="CP106793">
    <property type="protein sequence ID" value="UXY19541.1"/>
    <property type="molecule type" value="Genomic_DNA"/>
</dbReference>
<organism evidence="3 4">
    <name type="scientific">Streptomyces cynarae</name>
    <dbReference type="NCBI Taxonomy" id="2981134"/>
    <lineage>
        <taxon>Bacteria</taxon>
        <taxon>Bacillati</taxon>
        <taxon>Actinomycetota</taxon>
        <taxon>Actinomycetes</taxon>
        <taxon>Kitasatosporales</taxon>
        <taxon>Streptomycetaceae</taxon>
        <taxon>Streptomyces</taxon>
    </lineage>
</organism>
<proteinExistence type="predicted"/>
<reference evidence="3" key="1">
    <citation type="submission" date="2022-10" db="EMBL/GenBank/DDBJ databases">
        <authorList>
            <person name="Mo P."/>
        </authorList>
    </citation>
    <scope>NUCLEOTIDE SEQUENCE</scope>
    <source>
        <strain evidence="3">HUAS 13-4</strain>
    </source>
</reference>
<dbReference type="Gene3D" id="3.20.20.190">
    <property type="entry name" value="Phosphatidylinositol (PI) phosphodiesterase"/>
    <property type="match status" value="1"/>
</dbReference>
<feature type="domain" description="GP-PDE" evidence="2">
    <location>
        <begin position="39"/>
        <end position="268"/>
    </location>
</feature>
<keyword evidence="4" id="KW-1185">Reference proteome</keyword>
<evidence type="ECO:0000313" key="4">
    <source>
        <dbReference type="Proteomes" id="UP001061298"/>
    </source>
</evidence>
<dbReference type="InterPro" id="IPR030395">
    <property type="entry name" value="GP_PDE_dom"/>
</dbReference>
<sequence length="275" mass="29432">MVTTAAVATACVSALTGRTPGTPAAHAPQKSPAVDCSGTRVIGHRGSPRRAPENTIASFQAAAAHGADYVETDVQVTEDGEPVIMHDATVDRTTDGTGRIDQLTAQEVSRLTVKGGGHVPTLRQALSAVKALPVRFLLEIKGPQTPAAVDQVLRLVSESGMTERTVVQSFDENIVLHAAASPYKIKPALLRDRVDADPVATARKFSLAAYAVNFNSLKAHPDAVRRLHAAGVQTFVWTVDGDSKWRTATSWGVDGVITNTADRFFQWRKHHCAQK</sequence>
<dbReference type="Pfam" id="PF03009">
    <property type="entry name" value="GDPD"/>
    <property type="match status" value="1"/>
</dbReference>
<dbReference type="Proteomes" id="UP001061298">
    <property type="component" value="Chromosome"/>
</dbReference>
<dbReference type="RefSeq" id="WP_263229676.1">
    <property type="nucleotide sequence ID" value="NZ_CP106793.1"/>
</dbReference>
<dbReference type="InterPro" id="IPR017946">
    <property type="entry name" value="PLC-like_Pdiesterase_TIM-brl"/>
</dbReference>
<dbReference type="SUPFAM" id="SSF51695">
    <property type="entry name" value="PLC-like phosphodiesterases"/>
    <property type="match status" value="1"/>
</dbReference>
<gene>
    <name evidence="3" type="ORF">N8I84_12985</name>
</gene>
<dbReference type="PANTHER" id="PTHR46211:SF1">
    <property type="entry name" value="GLYCEROPHOSPHODIESTER PHOSPHODIESTERASE, CYTOPLASMIC"/>
    <property type="match status" value="1"/>
</dbReference>